<dbReference type="EMBL" id="ADBJ01000033">
    <property type="protein sequence ID" value="EFA79598.1"/>
    <property type="molecule type" value="Genomic_DNA"/>
</dbReference>
<gene>
    <name evidence="1" type="ORF">PPL_07457</name>
</gene>
<dbReference type="SMART" id="SM00248">
    <property type="entry name" value="ANK"/>
    <property type="match status" value="6"/>
</dbReference>
<dbReference type="Proteomes" id="UP000001396">
    <property type="component" value="Unassembled WGS sequence"/>
</dbReference>
<name>D3BG06_HETP5</name>
<evidence type="ECO:0008006" key="3">
    <source>
        <dbReference type="Google" id="ProtNLM"/>
    </source>
</evidence>
<dbReference type="InterPro" id="IPR036770">
    <property type="entry name" value="Ankyrin_rpt-contain_sf"/>
</dbReference>
<dbReference type="GeneID" id="31362938"/>
<dbReference type="AlphaFoldDB" id="D3BG06"/>
<dbReference type="SUPFAM" id="SSF140860">
    <property type="entry name" value="Pseudo ankyrin repeat-like"/>
    <property type="match status" value="1"/>
</dbReference>
<dbReference type="PANTHER" id="PTHR46586">
    <property type="entry name" value="ANKYRIN REPEAT-CONTAINING PROTEIN"/>
    <property type="match status" value="1"/>
</dbReference>
<keyword evidence="2" id="KW-1185">Reference proteome</keyword>
<sequence length="689" mass="80603">MEKDKFLEIFNNCVLNTLIFKHVKIINKIIGRYVEIDDYNYDCIVYSWSEVIKNPQVMAGYSYLRELKQYYADHSICKYDSDYVNDTFRAAIKSGNMETLKYLVELAKPISVSSLKIQFNRILYDAAAFGNLEMVKHICTEFAKKGLDFYPAFTKSPLSGDIEMLKYLNEKMLVENDYLAQSKIKNESRQRELDKVEEDFVFNNAAFMGRIDMIEWLSINKPQEKSKSFLYCDAIKGGQLHVIQYLLDFNSHDYVGTLFDHAIFCNQFEIAKLLHENDIIASKGTPIDHAALHGNIECLKWLHENTTNDVCVEAMDNAAINNHLEVLKWLQQHRTEGCSNDIMKSVSRKGHIEVAQWLFENQTNVLLSQRSIDEAIYNGHFELAKWLFEKGKVRPSVEATDYAAIFNLPHIIDWLHENGLDSFSTNIMNELSDSGNLQMIKWFHENHPNLPFTEYDFLRAIGNGDFETMKWMRENRTEISTLKKLDLESINKGDAETIKWLSENFNMDWDKVLEEAVKSHNSVVVDAIIKQGLSTVDVFDKDSVFNDESIEELITGMHFPLVRWLYENRSDCQCTLQGFYTAIKSGQMDMINYLLEKHPEFGNEIDLEDSLEFYYQNEDFEMIQFLFDKLHFQLDELKEFQKKINSSKEVSEILKTLLNDHVKKKFNSNRIEIKEIQEEQRKKKLKIEY</sequence>
<reference evidence="1 2" key="1">
    <citation type="journal article" date="2011" name="Genome Res.">
        <title>Phylogeny-wide analysis of social amoeba genomes highlights ancient origins for complex intercellular communication.</title>
        <authorList>
            <person name="Heidel A.J."/>
            <person name="Lawal H.M."/>
            <person name="Felder M."/>
            <person name="Schilde C."/>
            <person name="Helps N.R."/>
            <person name="Tunggal B."/>
            <person name="Rivero F."/>
            <person name="John U."/>
            <person name="Schleicher M."/>
            <person name="Eichinger L."/>
            <person name="Platzer M."/>
            <person name="Noegel A.A."/>
            <person name="Schaap P."/>
            <person name="Gloeckner G."/>
        </authorList>
    </citation>
    <scope>NUCLEOTIDE SEQUENCE [LARGE SCALE GENOMIC DNA]</scope>
    <source>
        <strain evidence="2">ATCC 26659 / Pp 5 / PN500</strain>
    </source>
</reference>
<dbReference type="SUPFAM" id="SSF48403">
    <property type="entry name" value="Ankyrin repeat"/>
    <property type="match status" value="2"/>
</dbReference>
<dbReference type="InterPro" id="IPR052050">
    <property type="entry name" value="SecEffector_AnkRepeat"/>
</dbReference>
<evidence type="ECO:0000313" key="2">
    <source>
        <dbReference type="Proteomes" id="UP000001396"/>
    </source>
</evidence>
<dbReference type="Gene3D" id="1.25.40.20">
    <property type="entry name" value="Ankyrin repeat-containing domain"/>
    <property type="match status" value="2"/>
</dbReference>
<accession>D3BG06</accession>
<dbReference type="InterPro" id="IPR002110">
    <property type="entry name" value="Ankyrin_rpt"/>
</dbReference>
<dbReference type="RefSeq" id="XP_020431719.1">
    <property type="nucleotide sequence ID" value="XM_020578292.1"/>
</dbReference>
<dbReference type="Pfam" id="PF13637">
    <property type="entry name" value="Ank_4"/>
    <property type="match status" value="1"/>
</dbReference>
<dbReference type="PANTHER" id="PTHR46586:SF3">
    <property type="entry name" value="ANKYRIN REPEAT-CONTAINING PROTEIN"/>
    <property type="match status" value="1"/>
</dbReference>
<evidence type="ECO:0000313" key="1">
    <source>
        <dbReference type="EMBL" id="EFA79598.1"/>
    </source>
</evidence>
<organism evidence="1 2">
    <name type="scientific">Heterostelium pallidum (strain ATCC 26659 / Pp 5 / PN500)</name>
    <name type="common">Cellular slime mold</name>
    <name type="synonym">Polysphondylium pallidum</name>
    <dbReference type="NCBI Taxonomy" id="670386"/>
    <lineage>
        <taxon>Eukaryota</taxon>
        <taxon>Amoebozoa</taxon>
        <taxon>Evosea</taxon>
        <taxon>Eumycetozoa</taxon>
        <taxon>Dictyostelia</taxon>
        <taxon>Acytosteliales</taxon>
        <taxon>Acytosteliaceae</taxon>
        <taxon>Heterostelium</taxon>
    </lineage>
</organism>
<comment type="caution">
    <text evidence="1">The sequence shown here is derived from an EMBL/GenBank/DDBJ whole genome shotgun (WGS) entry which is preliminary data.</text>
</comment>
<protein>
    <recommendedName>
        <fullName evidence="3">Ankyrin repeat protein</fullName>
    </recommendedName>
</protein>
<dbReference type="InParanoid" id="D3BG06"/>
<proteinExistence type="predicted"/>